<dbReference type="PROSITE" id="PS50850">
    <property type="entry name" value="MFS"/>
    <property type="match status" value="1"/>
</dbReference>
<reference evidence="8 9" key="1">
    <citation type="submission" date="2024-06" db="EMBL/GenBank/DDBJ databases">
        <title>Fanconibacter daqui strain Q02 whole shotgun sequencing project.</title>
        <authorList>
            <person name="Rodrigues J.W.A."/>
            <person name="Viana L.C."/>
            <person name="Vieira E.C."/>
            <person name="Souza F.O.L."/>
            <person name="Alegria O.C."/>
            <person name="Patroca S."/>
            <person name="Cruz A.C.R."/>
            <person name="Nunes A.R.C."/>
        </authorList>
    </citation>
    <scope>NUCLEOTIDE SEQUENCE [LARGE SCALE GENOMIC DNA]</scope>
    <source>
        <strain evidence="8 9">Q02</strain>
    </source>
</reference>
<sequence>MSQQGLSRADIDRRYRALRPRLLFSMVMGYAAFYLTRKSVNFVLPALQLDLGLSKSDIGLLGSLFYLSYGASKFAAGLWHDSHGSRAFMGVGLLMTGVLNMLFALGDSLPLLLVIWTLNGFFQGWGWPPCARLLTHWYSRNERGFWWGCWNTSINIGGAIIPLICALAAHAWGWQAAMLTPGIISALLGLWLCGRLRGTPQEEGLPTVGEWRHDPLELRQEQQSPPMTLWQMLRSTVLQNPMIWLLGGSYVLVYLIRIALNDWGNLWLAESHGVNLLNANATVMLFEVGGLLGALFAGWGSDLLFSGQRAPMILLFTLGLIVAVAALWLSPVHHYALLAVSFFAIGFFVFGPQMLIGLAAVECGHKGAAGSITGFLGLFAYLGAALAGWPLSKLIEHYGWPGMFATLFIAAMLMGLLLMPLFMAGVSAQERTDAGPAPPPHL</sequence>
<comment type="caution">
    <text evidence="8">The sequence shown here is derived from an EMBL/GenBank/DDBJ whole genome shotgun (WGS) entry which is preliminary data.</text>
</comment>
<feature type="transmembrane region" description="Helical" evidence="6">
    <location>
        <begin position="312"/>
        <end position="329"/>
    </location>
</feature>
<evidence type="ECO:0000313" key="8">
    <source>
        <dbReference type="EMBL" id="MER0125174.1"/>
    </source>
</evidence>
<feature type="transmembrane region" description="Helical" evidence="6">
    <location>
        <begin position="111"/>
        <end position="134"/>
    </location>
</feature>
<dbReference type="PANTHER" id="PTHR43826:SF3">
    <property type="entry name" value="GLUCOSE-6-PHOSPHATE EXCHANGER SLC37A4"/>
    <property type="match status" value="1"/>
</dbReference>
<organism evidence="8 9">
    <name type="scientific">Franconibacter daqui</name>
    <dbReference type="NCBI Taxonomy" id="2047724"/>
    <lineage>
        <taxon>Bacteria</taxon>
        <taxon>Pseudomonadati</taxon>
        <taxon>Pseudomonadota</taxon>
        <taxon>Gammaproteobacteria</taxon>
        <taxon>Enterobacterales</taxon>
        <taxon>Enterobacteriaceae</taxon>
        <taxon>Franconibacter</taxon>
    </lineage>
</organism>
<protein>
    <submittedName>
        <fullName evidence="8">MFS transporter family glucose-6-phosphate receptor UhpC</fullName>
    </submittedName>
</protein>
<feature type="transmembrane region" description="Helical" evidence="6">
    <location>
        <begin position="242"/>
        <end position="260"/>
    </location>
</feature>
<dbReference type="NCBIfam" id="NF008661">
    <property type="entry name" value="PRK11663.1"/>
    <property type="match status" value="1"/>
</dbReference>
<evidence type="ECO:0000256" key="5">
    <source>
        <dbReference type="ARBA" id="ARBA00023136"/>
    </source>
</evidence>
<dbReference type="InterPro" id="IPR011701">
    <property type="entry name" value="MFS"/>
</dbReference>
<evidence type="ECO:0000313" key="9">
    <source>
        <dbReference type="Proteomes" id="UP001447374"/>
    </source>
</evidence>
<dbReference type="InterPro" id="IPR000849">
    <property type="entry name" value="Sugar_P_transporter"/>
</dbReference>
<comment type="subcellular location">
    <subcellularLocation>
        <location evidence="1">Endomembrane system</location>
        <topology evidence="1">Multi-pass membrane protein</topology>
    </subcellularLocation>
</comment>
<evidence type="ECO:0000256" key="3">
    <source>
        <dbReference type="ARBA" id="ARBA00022692"/>
    </source>
</evidence>
<dbReference type="Pfam" id="PF07690">
    <property type="entry name" value="MFS_1"/>
    <property type="match status" value="1"/>
</dbReference>
<keyword evidence="5 6" id="KW-0472">Membrane</keyword>
<evidence type="ECO:0000259" key="7">
    <source>
        <dbReference type="PROSITE" id="PS50850"/>
    </source>
</evidence>
<dbReference type="InterPro" id="IPR051337">
    <property type="entry name" value="OPA_Antiporter"/>
</dbReference>
<dbReference type="PANTHER" id="PTHR43826">
    <property type="entry name" value="GLUCOSE-6-PHOSPHATE EXCHANGER SLC37A4"/>
    <property type="match status" value="1"/>
</dbReference>
<evidence type="ECO:0000256" key="2">
    <source>
        <dbReference type="ARBA" id="ARBA00022475"/>
    </source>
</evidence>
<feature type="transmembrane region" description="Helical" evidence="6">
    <location>
        <begin position="280"/>
        <end position="300"/>
    </location>
</feature>
<feature type="transmembrane region" description="Helical" evidence="6">
    <location>
        <begin position="368"/>
        <end position="391"/>
    </location>
</feature>
<keyword evidence="9" id="KW-1185">Reference proteome</keyword>
<feature type="transmembrane region" description="Helical" evidence="6">
    <location>
        <begin position="21"/>
        <end position="40"/>
    </location>
</feature>
<evidence type="ECO:0000256" key="1">
    <source>
        <dbReference type="ARBA" id="ARBA00004127"/>
    </source>
</evidence>
<dbReference type="Proteomes" id="UP001447374">
    <property type="component" value="Unassembled WGS sequence"/>
</dbReference>
<keyword evidence="3 6" id="KW-0812">Transmembrane</keyword>
<proteinExistence type="predicted"/>
<feature type="transmembrane region" description="Helical" evidence="6">
    <location>
        <begin position="175"/>
        <end position="193"/>
    </location>
</feature>
<dbReference type="RefSeq" id="WP_024558979.1">
    <property type="nucleotide sequence ID" value="NZ_CP119084.1"/>
</dbReference>
<name>A0ABV1PK30_9ENTR</name>
<keyword evidence="2" id="KW-1003">Cell membrane</keyword>
<feature type="transmembrane region" description="Helical" evidence="6">
    <location>
        <begin position="335"/>
        <end position="361"/>
    </location>
</feature>
<evidence type="ECO:0000256" key="6">
    <source>
        <dbReference type="SAM" id="Phobius"/>
    </source>
</evidence>
<dbReference type="CDD" id="cd17488">
    <property type="entry name" value="MFS_UhpC"/>
    <property type="match status" value="1"/>
</dbReference>
<dbReference type="PIRSF" id="PIRSF002808">
    <property type="entry name" value="Hexose_phosphate_transp"/>
    <property type="match status" value="1"/>
</dbReference>
<dbReference type="EMBL" id="JBEHGX010000002">
    <property type="protein sequence ID" value="MER0125174.1"/>
    <property type="molecule type" value="Genomic_DNA"/>
</dbReference>
<dbReference type="Gene3D" id="1.20.1250.20">
    <property type="entry name" value="MFS general substrate transporter like domains"/>
    <property type="match status" value="2"/>
</dbReference>
<gene>
    <name evidence="8" type="primary">uhpC</name>
    <name evidence="8" type="ORF">ABQG75_05410</name>
</gene>
<keyword evidence="4 6" id="KW-1133">Transmembrane helix</keyword>
<dbReference type="SUPFAM" id="SSF103473">
    <property type="entry name" value="MFS general substrate transporter"/>
    <property type="match status" value="1"/>
</dbReference>
<dbReference type="InterPro" id="IPR036259">
    <property type="entry name" value="MFS_trans_sf"/>
</dbReference>
<feature type="domain" description="Major facilitator superfamily (MFS) profile" evidence="7">
    <location>
        <begin position="22"/>
        <end position="423"/>
    </location>
</feature>
<feature type="transmembrane region" description="Helical" evidence="6">
    <location>
        <begin position="146"/>
        <end position="169"/>
    </location>
</feature>
<evidence type="ECO:0000256" key="4">
    <source>
        <dbReference type="ARBA" id="ARBA00022989"/>
    </source>
</evidence>
<keyword evidence="8" id="KW-0675">Receptor</keyword>
<accession>A0ABV1PK30</accession>
<feature type="transmembrane region" description="Helical" evidence="6">
    <location>
        <begin position="403"/>
        <end position="422"/>
    </location>
</feature>
<dbReference type="InterPro" id="IPR020846">
    <property type="entry name" value="MFS_dom"/>
</dbReference>
<feature type="transmembrane region" description="Helical" evidence="6">
    <location>
        <begin position="60"/>
        <end position="80"/>
    </location>
</feature>
<feature type="transmembrane region" description="Helical" evidence="6">
    <location>
        <begin position="87"/>
        <end position="105"/>
    </location>
</feature>